<accession>A0A2J6RW35</accession>
<reference evidence="1 2" key="1">
    <citation type="submission" date="2016-04" db="EMBL/GenBank/DDBJ databases">
        <title>A degradative enzymes factory behind the ericoid mycorrhizal symbiosis.</title>
        <authorList>
            <consortium name="DOE Joint Genome Institute"/>
            <person name="Martino E."/>
            <person name="Morin E."/>
            <person name="Grelet G."/>
            <person name="Kuo A."/>
            <person name="Kohler A."/>
            <person name="Daghino S."/>
            <person name="Barry K."/>
            <person name="Choi C."/>
            <person name="Cichocki N."/>
            <person name="Clum A."/>
            <person name="Copeland A."/>
            <person name="Hainaut M."/>
            <person name="Haridas S."/>
            <person name="Labutti K."/>
            <person name="Lindquist E."/>
            <person name="Lipzen A."/>
            <person name="Khouja H.-R."/>
            <person name="Murat C."/>
            <person name="Ohm R."/>
            <person name="Olson A."/>
            <person name="Spatafora J."/>
            <person name="Veneault-Fourrey C."/>
            <person name="Henrissat B."/>
            <person name="Grigoriev I."/>
            <person name="Martin F."/>
            <person name="Perotto S."/>
        </authorList>
    </citation>
    <scope>NUCLEOTIDE SEQUENCE [LARGE SCALE GENOMIC DNA]</scope>
    <source>
        <strain evidence="1 2">F</strain>
    </source>
</reference>
<protein>
    <submittedName>
        <fullName evidence="1">Uncharacterized protein</fullName>
    </submittedName>
</protein>
<keyword evidence="2" id="KW-1185">Reference proteome</keyword>
<gene>
    <name evidence="1" type="ORF">L207DRAFT_318929</name>
</gene>
<sequence>MGSFCLVGLMSRLRTSILDKVGLIERACGFTCGNIASGCLFEKHDLEFRSTLYRATNSRQFSARGINWKRSSDRREERE</sequence>
<proteinExistence type="predicted"/>
<evidence type="ECO:0000313" key="2">
    <source>
        <dbReference type="Proteomes" id="UP000235786"/>
    </source>
</evidence>
<name>A0A2J6RW35_HYAVF</name>
<dbReference type="Proteomes" id="UP000235786">
    <property type="component" value="Unassembled WGS sequence"/>
</dbReference>
<organism evidence="1 2">
    <name type="scientific">Hyaloscypha variabilis (strain UAMH 11265 / GT02V1 / F)</name>
    <name type="common">Meliniomyces variabilis</name>
    <dbReference type="NCBI Taxonomy" id="1149755"/>
    <lineage>
        <taxon>Eukaryota</taxon>
        <taxon>Fungi</taxon>
        <taxon>Dikarya</taxon>
        <taxon>Ascomycota</taxon>
        <taxon>Pezizomycotina</taxon>
        <taxon>Leotiomycetes</taxon>
        <taxon>Helotiales</taxon>
        <taxon>Hyaloscyphaceae</taxon>
        <taxon>Hyaloscypha</taxon>
        <taxon>Hyaloscypha variabilis</taxon>
    </lineage>
</organism>
<dbReference type="EMBL" id="KZ613943">
    <property type="protein sequence ID" value="PMD42735.1"/>
    <property type="molecule type" value="Genomic_DNA"/>
</dbReference>
<evidence type="ECO:0000313" key="1">
    <source>
        <dbReference type="EMBL" id="PMD42735.1"/>
    </source>
</evidence>
<dbReference type="AlphaFoldDB" id="A0A2J6RW35"/>